<gene>
    <name evidence="9" type="ORF">ANCCAN_13769</name>
</gene>
<comment type="catalytic activity">
    <reaction evidence="1">
        <text>a phosphate monoester + H2O = an alcohol + phosphate</text>
        <dbReference type="Rhea" id="RHEA:15017"/>
        <dbReference type="ChEBI" id="CHEBI:15377"/>
        <dbReference type="ChEBI" id="CHEBI:30879"/>
        <dbReference type="ChEBI" id="CHEBI:43474"/>
        <dbReference type="ChEBI" id="CHEBI:67140"/>
        <dbReference type="EC" id="3.1.3.2"/>
    </reaction>
</comment>
<dbReference type="Pfam" id="PF00328">
    <property type="entry name" value="His_Phos_2"/>
    <property type="match status" value="1"/>
</dbReference>
<evidence type="ECO:0000256" key="1">
    <source>
        <dbReference type="ARBA" id="ARBA00000032"/>
    </source>
</evidence>
<feature type="chain" id="PRO_5016909231" description="acid phosphatase" evidence="8">
    <location>
        <begin position="16"/>
        <end position="104"/>
    </location>
</feature>
<dbReference type="SUPFAM" id="SSF53254">
    <property type="entry name" value="Phosphoglycerate mutase-like"/>
    <property type="match status" value="1"/>
</dbReference>
<dbReference type="EMBL" id="JOJR01000293">
    <property type="protein sequence ID" value="RCN40282.1"/>
    <property type="molecule type" value="Genomic_DNA"/>
</dbReference>
<dbReference type="PROSITE" id="PS00616">
    <property type="entry name" value="HIS_ACID_PHOSPHAT_1"/>
    <property type="match status" value="1"/>
</dbReference>
<evidence type="ECO:0000256" key="3">
    <source>
        <dbReference type="ARBA" id="ARBA00012646"/>
    </source>
</evidence>
<evidence type="ECO:0000313" key="9">
    <source>
        <dbReference type="EMBL" id="RCN40282.1"/>
    </source>
</evidence>
<dbReference type="EC" id="3.1.3.2" evidence="3"/>
<comment type="caution">
    <text evidence="9">The sequence shown here is derived from an EMBL/GenBank/DDBJ whole genome shotgun (WGS) entry which is preliminary data.</text>
</comment>
<keyword evidence="7" id="KW-0325">Glycoprotein</keyword>
<dbReference type="PANTHER" id="PTHR11567:SF211">
    <property type="entry name" value="PROSTATIC ACID PHOSPHATASE"/>
    <property type="match status" value="1"/>
</dbReference>
<dbReference type="STRING" id="29170.A0A368G7E6"/>
<dbReference type="OrthoDB" id="258392at2759"/>
<dbReference type="CDD" id="cd07061">
    <property type="entry name" value="HP_HAP_like"/>
    <property type="match status" value="1"/>
</dbReference>
<keyword evidence="6" id="KW-1015">Disulfide bond</keyword>
<evidence type="ECO:0000256" key="4">
    <source>
        <dbReference type="ARBA" id="ARBA00022729"/>
    </source>
</evidence>
<dbReference type="Gene3D" id="3.40.50.1240">
    <property type="entry name" value="Phosphoglycerate mutase-like"/>
    <property type="match status" value="1"/>
</dbReference>
<keyword evidence="5" id="KW-0378">Hydrolase</keyword>
<keyword evidence="4 8" id="KW-0732">Signal</keyword>
<evidence type="ECO:0000256" key="8">
    <source>
        <dbReference type="SAM" id="SignalP"/>
    </source>
</evidence>
<dbReference type="AlphaFoldDB" id="A0A368G7E6"/>
<dbReference type="Proteomes" id="UP000252519">
    <property type="component" value="Unassembled WGS sequence"/>
</dbReference>
<proteinExistence type="inferred from homology"/>
<sequence length="104" mass="11681">MLIALLLTLASTGVALKDGEMELLLVQVIWRHGDRSPTLTFQSDPFEEGDWTFGGGGFGQLSPRGMKQHFNFGKQMRRLYVDTKFLGAKYSSKEVTLFTFDSSK</sequence>
<dbReference type="InterPro" id="IPR033379">
    <property type="entry name" value="Acid_Pase_AS"/>
</dbReference>
<organism evidence="9 10">
    <name type="scientific">Ancylostoma caninum</name>
    <name type="common">Dog hookworm</name>
    <dbReference type="NCBI Taxonomy" id="29170"/>
    <lineage>
        <taxon>Eukaryota</taxon>
        <taxon>Metazoa</taxon>
        <taxon>Ecdysozoa</taxon>
        <taxon>Nematoda</taxon>
        <taxon>Chromadorea</taxon>
        <taxon>Rhabditida</taxon>
        <taxon>Rhabditina</taxon>
        <taxon>Rhabditomorpha</taxon>
        <taxon>Strongyloidea</taxon>
        <taxon>Ancylostomatidae</taxon>
        <taxon>Ancylostomatinae</taxon>
        <taxon>Ancylostoma</taxon>
    </lineage>
</organism>
<dbReference type="InterPro" id="IPR000560">
    <property type="entry name" value="His_Pase_clade-2"/>
</dbReference>
<comment type="similarity">
    <text evidence="2">Belongs to the histidine acid phosphatase family.</text>
</comment>
<accession>A0A368G7E6</accession>
<feature type="signal peptide" evidence="8">
    <location>
        <begin position="1"/>
        <end position="15"/>
    </location>
</feature>
<evidence type="ECO:0000256" key="5">
    <source>
        <dbReference type="ARBA" id="ARBA00022801"/>
    </source>
</evidence>
<evidence type="ECO:0000313" key="10">
    <source>
        <dbReference type="Proteomes" id="UP000252519"/>
    </source>
</evidence>
<evidence type="ECO:0000256" key="2">
    <source>
        <dbReference type="ARBA" id="ARBA00005375"/>
    </source>
</evidence>
<name>A0A368G7E6_ANCCA</name>
<reference evidence="9 10" key="1">
    <citation type="submission" date="2014-10" db="EMBL/GenBank/DDBJ databases">
        <title>Draft genome of the hookworm Ancylostoma caninum.</title>
        <authorList>
            <person name="Mitreva M."/>
        </authorList>
    </citation>
    <scope>NUCLEOTIDE SEQUENCE [LARGE SCALE GENOMIC DNA]</scope>
    <source>
        <strain evidence="9 10">Baltimore</strain>
    </source>
</reference>
<dbReference type="GO" id="GO:0003993">
    <property type="term" value="F:acid phosphatase activity"/>
    <property type="evidence" value="ECO:0007669"/>
    <property type="project" value="UniProtKB-EC"/>
</dbReference>
<evidence type="ECO:0000256" key="6">
    <source>
        <dbReference type="ARBA" id="ARBA00023157"/>
    </source>
</evidence>
<keyword evidence="10" id="KW-1185">Reference proteome</keyword>
<evidence type="ECO:0000256" key="7">
    <source>
        <dbReference type="ARBA" id="ARBA00023180"/>
    </source>
</evidence>
<dbReference type="InterPro" id="IPR050645">
    <property type="entry name" value="Histidine_acid_phosphatase"/>
</dbReference>
<protein>
    <recommendedName>
        <fullName evidence="3">acid phosphatase</fullName>
        <ecNumber evidence="3">3.1.3.2</ecNumber>
    </recommendedName>
</protein>
<dbReference type="PANTHER" id="PTHR11567">
    <property type="entry name" value="ACID PHOSPHATASE-RELATED"/>
    <property type="match status" value="1"/>
</dbReference>
<dbReference type="InterPro" id="IPR029033">
    <property type="entry name" value="His_PPase_superfam"/>
</dbReference>